<keyword evidence="2 5" id="KW-0489">Methyltransferase</keyword>
<keyword evidence="3 5" id="KW-0808">Transferase</keyword>
<dbReference type="PANTHER" id="PTHR13393:SF0">
    <property type="entry name" value="RNA N6-ADENOSINE-METHYLTRANSFERASE METTL16"/>
    <property type="match status" value="1"/>
</dbReference>
<evidence type="ECO:0000256" key="5">
    <source>
        <dbReference type="PIRNR" id="PIRNR037350"/>
    </source>
</evidence>
<evidence type="ECO:0000313" key="8">
    <source>
        <dbReference type="Proteomes" id="UP001498398"/>
    </source>
</evidence>
<comment type="similarity">
    <text evidence="1 5">Belongs to the methyltransferase superfamily. METTL16/RlmF family.</text>
</comment>
<evidence type="ECO:0000256" key="1">
    <source>
        <dbReference type="ARBA" id="ARBA00005878"/>
    </source>
</evidence>
<dbReference type="SUPFAM" id="SSF53335">
    <property type="entry name" value="S-adenosyl-L-methionine-dependent methyltransferases"/>
    <property type="match status" value="1"/>
</dbReference>
<keyword evidence="8" id="KW-1185">Reference proteome</keyword>
<proteinExistence type="inferred from homology"/>
<organism evidence="6 8">
    <name type="scientific">Marasmiellus scandens</name>
    <dbReference type="NCBI Taxonomy" id="2682957"/>
    <lineage>
        <taxon>Eukaryota</taxon>
        <taxon>Fungi</taxon>
        <taxon>Dikarya</taxon>
        <taxon>Basidiomycota</taxon>
        <taxon>Agaricomycotina</taxon>
        <taxon>Agaricomycetes</taxon>
        <taxon>Agaricomycetidae</taxon>
        <taxon>Agaricales</taxon>
        <taxon>Marasmiineae</taxon>
        <taxon>Omphalotaceae</taxon>
        <taxon>Marasmiellus</taxon>
    </lineage>
</organism>
<dbReference type="PIRSF" id="PIRSF037350">
    <property type="entry name" value="Mtase_ZK1128_prd"/>
    <property type="match status" value="1"/>
</dbReference>
<dbReference type="Gene3D" id="3.40.50.150">
    <property type="entry name" value="Vaccinia Virus protein VP39"/>
    <property type="match status" value="1"/>
</dbReference>
<name>A0ABR1J122_9AGAR</name>
<evidence type="ECO:0000313" key="7">
    <source>
        <dbReference type="EMBL" id="KAK7448483.1"/>
    </source>
</evidence>
<keyword evidence="4" id="KW-0949">S-adenosyl-L-methionine</keyword>
<protein>
    <recommendedName>
        <fullName evidence="9">U6 small nuclear RNA (adenine-(43)-N(6))-methyltransferase</fullName>
    </recommendedName>
</protein>
<dbReference type="Proteomes" id="UP001498398">
    <property type="component" value="Unassembled WGS sequence"/>
</dbReference>
<evidence type="ECO:0000313" key="6">
    <source>
        <dbReference type="EMBL" id="KAK7447119.1"/>
    </source>
</evidence>
<evidence type="ECO:0000256" key="4">
    <source>
        <dbReference type="ARBA" id="ARBA00022691"/>
    </source>
</evidence>
<dbReference type="EMBL" id="JBANRG010000042">
    <property type="protein sequence ID" value="KAK7447119.1"/>
    <property type="molecule type" value="Genomic_DNA"/>
</dbReference>
<evidence type="ECO:0000256" key="2">
    <source>
        <dbReference type="ARBA" id="ARBA00022603"/>
    </source>
</evidence>
<accession>A0ABR1J122</accession>
<dbReference type="InterPro" id="IPR029063">
    <property type="entry name" value="SAM-dependent_MTases_sf"/>
</dbReference>
<evidence type="ECO:0000256" key="3">
    <source>
        <dbReference type="ARBA" id="ARBA00022679"/>
    </source>
</evidence>
<dbReference type="EMBL" id="JBANRG010000038">
    <property type="protein sequence ID" value="KAK7448483.1"/>
    <property type="molecule type" value="Genomic_DNA"/>
</dbReference>
<sequence>MRRSQSLYIFPECIRGVDIGTGASVIYPLLACSLESEWMMYASDIDELSLSYARKNIQDNHLQDRIELIDASESHDKPNKPILWPLFLHSNSSFYFTMCNPPFYGSTEEVARSAREKALEPSAVCTGADVEMITPGGERNFVLQMVRESTEVQTRCKYYTSMLGKLSSVEAVVGLLKELRISNYAVTEFAQGQTRRWAVGWSFTDIRLPDSISRTLNPNPTLQRCLPPHTTIQQPISLSIIPGTSQTDLQLKIEEVKKKLKDILGAMDLAESREDHSEFNNAGIGVSGQERSLGSCFVVRVEEDTWSRSARRKHKQQQQSQVDQMAVDDFARESEQEPLVKAGIISTIHLNNEAQEGKEPKGILVEFQWRRGREDDKNRRLFESFCSHVSRKVLPQTGGQPTK</sequence>
<evidence type="ECO:0008006" key="9">
    <source>
        <dbReference type="Google" id="ProtNLM"/>
    </source>
</evidence>
<dbReference type="Pfam" id="PF05971">
    <property type="entry name" value="Methyltransf_10"/>
    <property type="match status" value="1"/>
</dbReference>
<dbReference type="InterPro" id="IPR010286">
    <property type="entry name" value="METTL16/RlmF"/>
</dbReference>
<dbReference type="InterPro" id="IPR017182">
    <property type="entry name" value="METTL16/PsiM"/>
</dbReference>
<gene>
    <name evidence="7" type="ORF">VKT23_013744</name>
    <name evidence="6" type="ORF">VKT23_014331</name>
</gene>
<reference evidence="6 8" key="1">
    <citation type="submission" date="2024-01" db="EMBL/GenBank/DDBJ databases">
        <title>A draft genome for the cacao thread blight pathogen Marasmiellus scandens.</title>
        <authorList>
            <person name="Baruah I.K."/>
            <person name="Leung J."/>
            <person name="Bukari Y."/>
            <person name="Amoako-Attah I."/>
            <person name="Meinhardt L.W."/>
            <person name="Bailey B.A."/>
            <person name="Cohen S.P."/>
        </authorList>
    </citation>
    <scope>NUCLEOTIDE SEQUENCE [LARGE SCALE GENOMIC DNA]</scope>
    <source>
        <strain evidence="6 8">GH-19</strain>
    </source>
</reference>
<comment type="caution">
    <text evidence="6">The sequence shown here is derived from an EMBL/GenBank/DDBJ whole genome shotgun (WGS) entry which is preliminary data.</text>
</comment>
<dbReference type="PANTHER" id="PTHR13393">
    <property type="entry name" value="SAM-DEPENDENT METHYLTRANSFERASE"/>
    <property type="match status" value="1"/>
</dbReference>